<evidence type="ECO:0000256" key="4">
    <source>
        <dbReference type="ARBA" id="ARBA00023136"/>
    </source>
</evidence>
<feature type="transmembrane region" description="Helical" evidence="5">
    <location>
        <begin position="110"/>
        <end position="132"/>
    </location>
</feature>
<dbReference type="SUPFAM" id="SSF103473">
    <property type="entry name" value="MFS general substrate transporter"/>
    <property type="match status" value="1"/>
</dbReference>
<feature type="transmembrane region" description="Helical" evidence="5">
    <location>
        <begin position="369"/>
        <end position="395"/>
    </location>
</feature>
<reference evidence="7 8" key="1">
    <citation type="journal article" date="2019" name="Int. J. Syst. Evol. Microbiol.">
        <title>The Global Catalogue of Microorganisms (GCM) 10K type strain sequencing project: providing services to taxonomists for standard genome sequencing and annotation.</title>
        <authorList>
            <consortium name="The Broad Institute Genomics Platform"/>
            <consortium name="The Broad Institute Genome Sequencing Center for Infectious Disease"/>
            <person name="Wu L."/>
            <person name="Ma J."/>
        </authorList>
    </citation>
    <scope>NUCLEOTIDE SEQUENCE [LARGE SCALE GENOMIC DNA]</scope>
    <source>
        <strain evidence="7 8">JCM 15672</strain>
    </source>
</reference>
<feature type="transmembrane region" description="Helical" evidence="5">
    <location>
        <begin position="279"/>
        <end position="297"/>
    </location>
</feature>
<accession>A0ABN2TZ84</accession>
<name>A0ABN2TZ84_9MICO</name>
<keyword evidence="2 5" id="KW-0812">Transmembrane</keyword>
<keyword evidence="4 5" id="KW-0472">Membrane</keyword>
<organism evidence="7 8">
    <name type="scientific">Agromyces tropicus</name>
    <dbReference type="NCBI Taxonomy" id="555371"/>
    <lineage>
        <taxon>Bacteria</taxon>
        <taxon>Bacillati</taxon>
        <taxon>Actinomycetota</taxon>
        <taxon>Actinomycetes</taxon>
        <taxon>Micrococcales</taxon>
        <taxon>Microbacteriaceae</taxon>
        <taxon>Agromyces</taxon>
    </lineage>
</organism>
<feature type="transmembrane region" description="Helical" evidence="5">
    <location>
        <begin position="401"/>
        <end position="422"/>
    </location>
</feature>
<dbReference type="Gene3D" id="1.20.1250.20">
    <property type="entry name" value="MFS general substrate transporter like domains"/>
    <property type="match status" value="1"/>
</dbReference>
<gene>
    <name evidence="7" type="ORF">GCM10009819_06160</name>
</gene>
<evidence type="ECO:0000313" key="8">
    <source>
        <dbReference type="Proteomes" id="UP001501196"/>
    </source>
</evidence>
<evidence type="ECO:0000259" key="6">
    <source>
        <dbReference type="PROSITE" id="PS50850"/>
    </source>
</evidence>
<feature type="domain" description="Major facilitator superfamily (MFS) profile" evidence="6">
    <location>
        <begin position="17"/>
        <end position="423"/>
    </location>
</feature>
<feature type="transmembrane region" description="Helical" evidence="5">
    <location>
        <begin position="332"/>
        <end position="357"/>
    </location>
</feature>
<keyword evidence="8" id="KW-1185">Reference proteome</keyword>
<comment type="caution">
    <text evidence="7">The sequence shown here is derived from an EMBL/GenBank/DDBJ whole genome shotgun (WGS) entry which is preliminary data.</text>
</comment>
<feature type="transmembrane region" description="Helical" evidence="5">
    <location>
        <begin position="85"/>
        <end position="104"/>
    </location>
</feature>
<proteinExistence type="predicted"/>
<sequence length="432" mass="43590">MVTESPVIARTISERTLLALAFALLILEGYDLAALGVTLPSMLADPGLGLSTTSGGIAGAVTALGMLVGAALSGILSHRAGPRRLLVVAIVLLPLGMLTCAVAPSAGMFIAGRAVVGIGMGIVPPTLLALVTDLSVVGRRSRNVGIAMAGIALGGLSAPLIAAALLPAASFRWIYVVGAIPALLVIPFVIRLLPESPVHLIRVGRIDEAHDLTSAMALPLPILDDDGPRGFGLRALFRPGLRAVTVLFWLMAACALLLVFGVTAWLPTIMQTAGFELDSALLLTAVVAVGAGVGMAVGGKVADAVGPKLVTVIAFGAGAASLVLIAQGPPLWALLPLMLVCGFGLNGTQALINAFVLARYPAALRGTGLSWTLAVGRTGAMLGPIMGAAVLSSGIAVQWNFYAFAIVGVIGAGLALAIPATARADASDRPSA</sequence>
<dbReference type="PROSITE" id="PS50850">
    <property type="entry name" value="MFS"/>
    <property type="match status" value="1"/>
</dbReference>
<feature type="transmembrane region" description="Helical" evidence="5">
    <location>
        <begin position="243"/>
        <end position="267"/>
    </location>
</feature>
<dbReference type="InterPro" id="IPR020846">
    <property type="entry name" value="MFS_dom"/>
</dbReference>
<dbReference type="EMBL" id="BAAAPW010000001">
    <property type="protein sequence ID" value="GAA2025849.1"/>
    <property type="molecule type" value="Genomic_DNA"/>
</dbReference>
<evidence type="ECO:0000256" key="5">
    <source>
        <dbReference type="SAM" id="Phobius"/>
    </source>
</evidence>
<dbReference type="PANTHER" id="PTHR23508">
    <property type="entry name" value="CARBOXYLIC ACID TRANSPORTER PROTEIN HOMOLOG"/>
    <property type="match status" value="1"/>
</dbReference>
<feature type="transmembrane region" description="Helical" evidence="5">
    <location>
        <begin position="172"/>
        <end position="193"/>
    </location>
</feature>
<dbReference type="InterPro" id="IPR036259">
    <property type="entry name" value="MFS_trans_sf"/>
</dbReference>
<protein>
    <submittedName>
        <fullName evidence="7">Aromatic acid/H+ symport family MFS transporter</fullName>
    </submittedName>
</protein>
<evidence type="ECO:0000256" key="1">
    <source>
        <dbReference type="ARBA" id="ARBA00004651"/>
    </source>
</evidence>
<comment type="subcellular location">
    <subcellularLocation>
        <location evidence="1">Cell membrane</location>
        <topology evidence="1">Multi-pass membrane protein</topology>
    </subcellularLocation>
</comment>
<evidence type="ECO:0000256" key="3">
    <source>
        <dbReference type="ARBA" id="ARBA00022989"/>
    </source>
</evidence>
<evidence type="ECO:0000256" key="2">
    <source>
        <dbReference type="ARBA" id="ARBA00022692"/>
    </source>
</evidence>
<dbReference type="Proteomes" id="UP001501196">
    <property type="component" value="Unassembled WGS sequence"/>
</dbReference>
<dbReference type="PANTHER" id="PTHR23508:SF10">
    <property type="entry name" value="CARBOXYLIC ACID TRANSPORTER PROTEIN HOMOLOG"/>
    <property type="match status" value="1"/>
</dbReference>
<dbReference type="InterPro" id="IPR011701">
    <property type="entry name" value="MFS"/>
</dbReference>
<keyword evidence="3 5" id="KW-1133">Transmembrane helix</keyword>
<feature type="transmembrane region" description="Helical" evidence="5">
    <location>
        <begin position="57"/>
        <end position="76"/>
    </location>
</feature>
<feature type="transmembrane region" description="Helical" evidence="5">
    <location>
        <begin position="144"/>
        <end position="166"/>
    </location>
</feature>
<evidence type="ECO:0000313" key="7">
    <source>
        <dbReference type="EMBL" id="GAA2025849.1"/>
    </source>
</evidence>
<dbReference type="Pfam" id="PF07690">
    <property type="entry name" value="MFS_1"/>
    <property type="match status" value="1"/>
</dbReference>
<feature type="transmembrane region" description="Helical" evidence="5">
    <location>
        <begin position="309"/>
        <end position="326"/>
    </location>
</feature>